<dbReference type="InterPro" id="IPR055411">
    <property type="entry name" value="LRR_FXL15/At3g58940/PEG3-like"/>
</dbReference>
<dbReference type="SMART" id="SM00579">
    <property type="entry name" value="FBD"/>
    <property type="match status" value="1"/>
</dbReference>
<gene>
    <name evidence="2" type="ORF">MIMGU_mgv1a021465mg</name>
</gene>
<dbReference type="CDD" id="cd22160">
    <property type="entry name" value="F-box_AtFBL13-like"/>
    <property type="match status" value="1"/>
</dbReference>
<dbReference type="InterPro" id="IPR001810">
    <property type="entry name" value="F-box_dom"/>
</dbReference>
<dbReference type="InterPro" id="IPR006566">
    <property type="entry name" value="FBD"/>
</dbReference>
<reference evidence="2 3" key="1">
    <citation type="journal article" date="2013" name="Proc. Natl. Acad. Sci. U.S.A.">
        <title>Fine-scale variation in meiotic recombination in Mimulus inferred from population shotgun sequencing.</title>
        <authorList>
            <person name="Hellsten U."/>
            <person name="Wright K.M."/>
            <person name="Jenkins J."/>
            <person name="Shu S."/>
            <person name="Yuan Y."/>
            <person name="Wessler S.R."/>
            <person name="Schmutz J."/>
            <person name="Willis J.H."/>
            <person name="Rokhsar D.S."/>
        </authorList>
    </citation>
    <scope>NUCLEOTIDE SEQUENCE [LARGE SCALE GENOMIC DNA]</scope>
    <source>
        <strain evidence="3">cv. DUN x IM62</strain>
    </source>
</reference>
<dbReference type="EMBL" id="KI630206">
    <property type="protein sequence ID" value="EYU44909.1"/>
    <property type="molecule type" value="Genomic_DNA"/>
</dbReference>
<evidence type="ECO:0000313" key="2">
    <source>
        <dbReference type="EMBL" id="EYU44909.1"/>
    </source>
</evidence>
<dbReference type="PANTHER" id="PTHR31900">
    <property type="entry name" value="F-BOX/RNI SUPERFAMILY PROTEIN-RELATED"/>
    <property type="match status" value="1"/>
</dbReference>
<dbReference type="AlphaFoldDB" id="A0A022RXX0"/>
<dbReference type="STRING" id="4155.A0A022RXX0"/>
<evidence type="ECO:0000313" key="3">
    <source>
        <dbReference type="Proteomes" id="UP000030748"/>
    </source>
</evidence>
<dbReference type="PANTHER" id="PTHR31900:SF34">
    <property type="entry name" value="EMB|CAB62440.1-RELATED"/>
    <property type="match status" value="1"/>
</dbReference>
<dbReference type="Pfam" id="PF24758">
    <property type="entry name" value="LRR_At5g56370"/>
    <property type="match status" value="1"/>
</dbReference>
<proteinExistence type="predicted"/>
<name>A0A022RXX0_ERYGU</name>
<dbReference type="InterPro" id="IPR053781">
    <property type="entry name" value="F-box_AtFBL13-like"/>
</dbReference>
<dbReference type="Pfam" id="PF08387">
    <property type="entry name" value="FBD"/>
    <property type="match status" value="1"/>
</dbReference>
<dbReference type="Proteomes" id="UP000030748">
    <property type="component" value="Unassembled WGS sequence"/>
</dbReference>
<feature type="domain" description="FBD" evidence="1">
    <location>
        <begin position="321"/>
        <end position="393"/>
    </location>
</feature>
<dbReference type="Pfam" id="PF00646">
    <property type="entry name" value="F-box"/>
    <property type="match status" value="1"/>
</dbReference>
<keyword evidence="3" id="KW-1185">Reference proteome</keyword>
<dbReference type="Gene3D" id="3.80.10.10">
    <property type="entry name" value="Ribonuclease Inhibitor"/>
    <property type="match status" value="1"/>
</dbReference>
<organism evidence="2 3">
    <name type="scientific">Erythranthe guttata</name>
    <name type="common">Yellow monkey flower</name>
    <name type="synonym">Mimulus guttatus</name>
    <dbReference type="NCBI Taxonomy" id="4155"/>
    <lineage>
        <taxon>Eukaryota</taxon>
        <taxon>Viridiplantae</taxon>
        <taxon>Streptophyta</taxon>
        <taxon>Embryophyta</taxon>
        <taxon>Tracheophyta</taxon>
        <taxon>Spermatophyta</taxon>
        <taxon>Magnoliopsida</taxon>
        <taxon>eudicotyledons</taxon>
        <taxon>Gunneridae</taxon>
        <taxon>Pentapetalae</taxon>
        <taxon>asterids</taxon>
        <taxon>lamiids</taxon>
        <taxon>Lamiales</taxon>
        <taxon>Phrymaceae</taxon>
        <taxon>Erythranthe</taxon>
    </lineage>
</organism>
<protein>
    <recommendedName>
        <fullName evidence="1">FBD domain-containing protein</fullName>
    </recommendedName>
</protein>
<sequence>MAIASEQHGGKRLKHSQQTTLSLSIDRLSELPDSVLTHILSFLKTKFSARTSILGQRWRHLWAYVPILDFRQDNQETINSAMLLRKVQTTNFLRLYNSYYYPFEYSDRQLQTWVTFAMARNVKRLDLFLHSINPLPRCLLTCKTLVYMRLVACGVNPSSGNVCLPSLKDLVLYCVYFESDESLQNLLSGCPALEYLTIILNRDMVYCNVSSPKMKRLRLEFVSNGTTCGRCDRLEINAPVLKYLKMVNSFFEHIKCGVLNSLIEADINLVNDNNKPDYLLYSRSLMEFIDRLRNVKRLKLELSYCPKFGEETKGWMEKVPTCVLSHVKIIKLVNIKGKKHELGYIKYLLRNAKVLERMEISYPGSLAWEEKIHLLHEISSFRRASEECEVAFE</sequence>
<dbReference type="InterPro" id="IPR036047">
    <property type="entry name" value="F-box-like_dom_sf"/>
</dbReference>
<dbReference type="InterPro" id="IPR050232">
    <property type="entry name" value="FBL13/AtMIF1-like"/>
</dbReference>
<dbReference type="SUPFAM" id="SSF81383">
    <property type="entry name" value="F-box domain"/>
    <property type="match status" value="1"/>
</dbReference>
<accession>A0A022RXX0</accession>
<dbReference type="InterPro" id="IPR032675">
    <property type="entry name" value="LRR_dom_sf"/>
</dbReference>
<evidence type="ECO:0000259" key="1">
    <source>
        <dbReference type="SMART" id="SM00579"/>
    </source>
</evidence>
<dbReference type="SUPFAM" id="SSF52047">
    <property type="entry name" value="RNI-like"/>
    <property type="match status" value="1"/>
</dbReference>